<feature type="signal peptide" evidence="2">
    <location>
        <begin position="1"/>
        <end position="27"/>
    </location>
</feature>
<evidence type="ECO:0000259" key="3">
    <source>
        <dbReference type="Pfam" id="PF02608"/>
    </source>
</evidence>
<comment type="caution">
    <text evidence="4">The sequence shown here is derived from an EMBL/GenBank/DDBJ whole genome shotgun (WGS) entry which is preliminary data.</text>
</comment>
<dbReference type="Pfam" id="PF02608">
    <property type="entry name" value="Bmp"/>
    <property type="match status" value="1"/>
</dbReference>
<evidence type="ECO:0000313" key="4">
    <source>
        <dbReference type="EMBL" id="HIW78551.1"/>
    </source>
</evidence>
<dbReference type="Gene3D" id="3.40.50.2300">
    <property type="match status" value="2"/>
</dbReference>
<evidence type="ECO:0000256" key="1">
    <source>
        <dbReference type="ARBA" id="ARBA00022729"/>
    </source>
</evidence>
<keyword evidence="1 2" id="KW-0732">Signal</keyword>
<evidence type="ECO:0000256" key="2">
    <source>
        <dbReference type="SAM" id="SignalP"/>
    </source>
</evidence>
<dbReference type="PANTHER" id="PTHR43208">
    <property type="entry name" value="ABC TRANSPORTER SUBSTRATE-BINDING PROTEIN"/>
    <property type="match status" value="1"/>
</dbReference>
<protein>
    <submittedName>
        <fullName evidence="4">BMP family ABC transporter substrate-binding protein</fullName>
    </submittedName>
</protein>
<name>A0A9D1R1T2_9BACT</name>
<accession>A0A9D1R1T2</accession>
<reference evidence="4" key="1">
    <citation type="journal article" date="2021" name="PeerJ">
        <title>Extensive microbial diversity within the chicken gut microbiome revealed by metagenomics and culture.</title>
        <authorList>
            <person name="Gilroy R."/>
            <person name="Ravi A."/>
            <person name="Getino M."/>
            <person name="Pursley I."/>
            <person name="Horton D.L."/>
            <person name="Alikhan N.F."/>
            <person name="Baker D."/>
            <person name="Gharbi K."/>
            <person name="Hall N."/>
            <person name="Watson M."/>
            <person name="Adriaenssens E.M."/>
            <person name="Foster-Nyarko E."/>
            <person name="Jarju S."/>
            <person name="Secka A."/>
            <person name="Antonio M."/>
            <person name="Oren A."/>
            <person name="Chaudhuri R.R."/>
            <person name="La Ragione R."/>
            <person name="Hildebrand F."/>
            <person name="Pallen M.J."/>
        </authorList>
    </citation>
    <scope>NUCLEOTIDE SEQUENCE</scope>
    <source>
        <strain evidence="4">ChiSxjej5B17-1746</strain>
    </source>
</reference>
<dbReference type="Proteomes" id="UP000824264">
    <property type="component" value="Unassembled WGS sequence"/>
</dbReference>
<sequence length="355" mass="38805">MAFFLRIFVATVVLLACALCGPVPAQAAPRPAIAFVHRLLPPEGERRTGLMDWVRSHDLARDILESQRIATVVAAVPAENPLELGNIAAMHPEVLITTSPRLYEATRALSRQYPDTVFFACTDEAVDGNISGYEARTYEAYYLAGLLAGALSEGVVGYLGNSPYLSDVARHRNANAFTLGAQAARPRIRVLFAADGDATRQAQAMIAAGADIITIERATPSLLQLMRDHAVRYIGSTERENDPLFLAAPAWNWGKAFGDLLAQVRFGIWRPRNVSYGIREGVVSLSPLGPSVPTEVRQRLHEAEEALRRGASPFRGPVFDDRGQLRVSAGKNPDETTLRGMDWNVRGMERLPSGF</sequence>
<dbReference type="PANTHER" id="PTHR43208:SF1">
    <property type="entry name" value="ABC TRANSPORTER SUBSTRATE-BINDING PROTEIN"/>
    <property type="match status" value="1"/>
</dbReference>
<dbReference type="GO" id="GO:0005886">
    <property type="term" value="C:plasma membrane"/>
    <property type="evidence" value="ECO:0007669"/>
    <property type="project" value="InterPro"/>
</dbReference>
<evidence type="ECO:0000313" key="5">
    <source>
        <dbReference type="Proteomes" id="UP000824264"/>
    </source>
</evidence>
<feature type="domain" description="ABC transporter substrate-binding protein PnrA-like" evidence="3">
    <location>
        <begin position="86"/>
        <end position="285"/>
    </location>
</feature>
<dbReference type="InterPro" id="IPR003760">
    <property type="entry name" value="PnrA-like"/>
</dbReference>
<dbReference type="EMBL" id="DXGI01000191">
    <property type="protein sequence ID" value="HIW78551.1"/>
    <property type="molecule type" value="Genomic_DNA"/>
</dbReference>
<proteinExistence type="predicted"/>
<organism evidence="4 5">
    <name type="scientific">Candidatus Bilophila faecipullorum</name>
    <dbReference type="NCBI Taxonomy" id="2838482"/>
    <lineage>
        <taxon>Bacteria</taxon>
        <taxon>Pseudomonadati</taxon>
        <taxon>Thermodesulfobacteriota</taxon>
        <taxon>Desulfovibrionia</taxon>
        <taxon>Desulfovibrionales</taxon>
        <taxon>Desulfovibrionaceae</taxon>
        <taxon>Bilophila</taxon>
    </lineage>
</organism>
<dbReference type="AlphaFoldDB" id="A0A9D1R1T2"/>
<dbReference type="InterPro" id="IPR052910">
    <property type="entry name" value="ABC-Purine-Binding"/>
</dbReference>
<reference evidence="4" key="2">
    <citation type="submission" date="2021-04" db="EMBL/GenBank/DDBJ databases">
        <authorList>
            <person name="Gilroy R."/>
        </authorList>
    </citation>
    <scope>NUCLEOTIDE SEQUENCE</scope>
    <source>
        <strain evidence="4">ChiSxjej5B17-1746</strain>
    </source>
</reference>
<feature type="chain" id="PRO_5038898710" evidence="2">
    <location>
        <begin position="28"/>
        <end position="355"/>
    </location>
</feature>
<gene>
    <name evidence="4" type="ORF">H9874_05320</name>
</gene>
<dbReference type="PROSITE" id="PS51257">
    <property type="entry name" value="PROKAR_LIPOPROTEIN"/>
    <property type="match status" value="1"/>
</dbReference>